<reference evidence="2 3" key="1">
    <citation type="submission" date="2019-04" db="EMBL/GenBank/DDBJ databases">
        <title>An improved genome assembly and genetic linkage map for asparagus bean, Vigna unguiculata ssp. sesquipedialis.</title>
        <authorList>
            <person name="Xia Q."/>
            <person name="Zhang R."/>
            <person name="Dong Y."/>
        </authorList>
    </citation>
    <scope>NUCLEOTIDE SEQUENCE [LARGE SCALE GENOMIC DNA]</scope>
    <source>
        <tissue evidence="2">Leaf</tissue>
    </source>
</reference>
<accession>A0A4D6NAH6</accession>
<dbReference type="Proteomes" id="UP000501690">
    <property type="component" value="Linkage Group LG10"/>
</dbReference>
<evidence type="ECO:0000313" key="3">
    <source>
        <dbReference type="Proteomes" id="UP000501690"/>
    </source>
</evidence>
<dbReference type="AlphaFoldDB" id="A0A4D6NAH6"/>
<feature type="region of interest" description="Disordered" evidence="1">
    <location>
        <begin position="55"/>
        <end position="81"/>
    </location>
</feature>
<proteinExistence type="predicted"/>
<dbReference type="EMBL" id="CP039354">
    <property type="protein sequence ID" value="QCE10298.1"/>
    <property type="molecule type" value="Genomic_DNA"/>
</dbReference>
<evidence type="ECO:0000313" key="2">
    <source>
        <dbReference type="EMBL" id="QCE10298.1"/>
    </source>
</evidence>
<protein>
    <submittedName>
        <fullName evidence="2">Uncharacterized protein</fullName>
    </submittedName>
</protein>
<keyword evidence="3" id="KW-1185">Reference proteome</keyword>
<feature type="compositionally biased region" description="Basic and acidic residues" evidence="1">
    <location>
        <begin position="60"/>
        <end position="81"/>
    </location>
</feature>
<gene>
    <name evidence="2" type="ORF">DEO72_LG10g1526</name>
</gene>
<organism evidence="2 3">
    <name type="scientific">Vigna unguiculata</name>
    <name type="common">Cowpea</name>
    <dbReference type="NCBI Taxonomy" id="3917"/>
    <lineage>
        <taxon>Eukaryota</taxon>
        <taxon>Viridiplantae</taxon>
        <taxon>Streptophyta</taxon>
        <taxon>Embryophyta</taxon>
        <taxon>Tracheophyta</taxon>
        <taxon>Spermatophyta</taxon>
        <taxon>Magnoliopsida</taxon>
        <taxon>eudicotyledons</taxon>
        <taxon>Gunneridae</taxon>
        <taxon>Pentapetalae</taxon>
        <taxon>rosids</taxon>
        <taxon>fabids</taxon>
        <taxon>Fabales</taxon>
        <taxon>Fabaceae</taxon>
        <taxon>Papilionoideae</taxon>
        <taxon>50 kb inversion clade</taxon>
        <taxon>NPAAA clade</taxon>
        <taxon>indigoferoid/millettioid clade</taxon>
        <taxon>Phaseoleae</taxon>
        <taxon>Vigna</taxon>
    </lineage>
</organism>
<name>A0A4D6NAH6_VIGUN</name>
<sequence length="238" mass="25861">MKTRKKERAAAVLQAVLQKNRVLLASTVRKSRDDELGVGDVQLLGEFGGGVGGVGGGGDGAEHGDCHEGEDELRGVGEEKERESCRGWRGEEEEVLLGPRPIPTTFWLRVLMDRGLNTSLAPVLSEPRPIPLFGFGYLENRGLKLGCNCKNATAPLYALVPGQPRHIRRAPSSMIGSVICFHRFFTSAATFTDHSPVPLQERGFENVLPNHLSSCGNQSSGFELGARRSSKISFFTCL</sequence>
<evidence type="ECO:0000256" key="1">
    <source>
        <dbReference type="SAM" id="MobiDB-lite"/>
    </source>
</evidence>